<evidence type="ECO:0000313" key="2">
    <source>
        <dbReference type="Proteomes" id="UP000005615"/>
    </source>
</evidence>
<dbReference type="AlphaFoldDB" id="F3L2L9"/>
<dbReference type="Gene3D" id="2.60.40.10">
    <property type="entry name" value="Immunoglobulins"/>
    <property type="match status" value="1"/>
</dbReference>
<accession>F3L2L9</accession>
<dbReference type="EMBL" id="AEIG01000054">
    <property type="protein sequence ID" value="EGG29435.1"/>
    <property type="molecule type" value="Genomic_DNA"/>
</dbReference>
<name>F3L2L9_9GAMM</name>
<keyword evidence="2" id="KW-1185">Reference proteome</keyword>
<dbReference type="Proteomes" id="UP000005615">
    <property type="component" value="Unassembled WGS sequence"/>
</dbReference>
<dbReference type="InterPro" id="IPR013783">
    <property type="entry name" value="Ig-like_fold"/>
</dbReference>
<comment type="caution">
    <text evidence="1">The sequence shown here is derived from an EMBL/GenBank/DDBJ whole genome shotgun (WGS) entry which is preliminary data.</text>
</comment>
<evidence type="ECO:0000313" key="1">
    <source>
        <dbReference type="EMBL" id="EGG29435.1"/>
    </source>
</evidence>
<protein>
    <submittedName>
        <fullName evidence="1">Uncharacterized protein</fullName>
    </submittedName>
</protein>
<dbReference type="RefSeq" id="WP_009576026.1">
    <property type="nucleotide sequence ID" value="NZ_CP036423.1"/>
</dbReference>
<gene>
    <name evidence="1" type="ORF">IMCC3088_1793</name>
</gene>
<dbReference type="STRING" id="2518989.IMCC3088_1793"/>
<sequence length="404" mass="43057">MGLGARVVLQIASLIGASLVLVACGGGEGGASTNAPTMIPNPNALVAATPGELAVTISGANRHFSDETYVLAVGLTGSLATSATLSLEDSPSFLELNTQNKVISAQYSVAGEHTVTVSAKSGNKVASASFELIIDASLNARYQGITRSDETSYTALITRSRKIFWEAAPAGDLNPTLHCWGNFETDTTSATGTGHCKRLVSDGVAVVRANFNLNLNEDEVMIEVEYQDSSGSALFSETATAMTRLDREYLDESVDITGIYVSTQLGSLRWIQVDTDNVLRDVGASGYERVRCQVDAVVSNIDVTDVTVRYDGSIKELSGAWDRCDLTDQAGLRILVGDATGLNEGAIRFYESGPDLYFSAHLAREIPTYQDPVSKMNYVRVCSAGNATPIAAEYNVNDDVCLQF</sequence>
<organism evidence="1 2">
    <name type="scientific">Aequoribacter fuscus</name>
    <dbReference type="NCBI Taxonomy" id="2518989"/>
    <lineage>
        <taxon>Bacteria</taxon>
        <taxon>Pseudomonadati</taxon>
        <taxon>Pseudomonadota</taxon>
        <taxon>Gammaproteobacteria</taxon>
        <taxon>Cellvibrionales</taxon>
        <taxon>Halieaceae</taxon>
        <taxon>Aequoribacter</taxon>
    </lineage>
</organism>
<dbReference type="PROSITE" id="PS51257">
    <property type="entry name" value="PROKAR_LIPOPROTEIN"/>
    <property type="match status" value="1"/>
</dbReference>
<reference evidence="1 2" key="1">
    <citation type="journal article" date="2011" name="J. Bacteriol.">
        <title>Genome sequence of strain IMCC3088, a proteorhodopsin-containing marine bacterium belonging to the OM60/NOR5 clade.</title>
        <authorList>
            <person name="Jang Y."/>
            <person name="Oh H.M."/>
            <person name="Kang I."/>
            <person name="Lee K."/>
            <person name="Yang S.J."/>
            <person name="Cho J.C."/>
        </authorList>
    </citation>
    <scope>NUCLEOTIDE SEQUENCE [LARGE SCALE GENOMIC DNA]</scope>
    <source>
        <strain evidence="1 2">IMCC3088</strain>
    </source>
</reference>
<proteinExistence type="predicted"/>